<dbReference type="GO" id="GO:0071944">
    <property type="term" value="C:cell periphery"/>
    <property type="evidence" value="ECO:0007669"/>
    <property type="project" value="TreeGrafter"/>
</dbReference>
<dbReference type="EMBL" id="LT608150">
    <property type="protein sequence ID" value="SCM26232.1"/>
    <property type="molecule type" value="Genomic_DNA"/>
</dbReference>
<dbReference type="EMBL" id="LT160034">
    <property type="protein sequence ID" value="CXJ15097.1"/>
    <property type="molecule type" value="Genomic_DNA"/>
</dbReference>
<dbReference type="Proteomes" id="UP000069549">
    <property type="component" value="Chromosome 14"/>
</dbReference>
<evidence type="ECO:0000313" key="4">
    <source>
        <dbReference type="EMBL" id="SCN28346.1"/>
    </source>
</evidence>
<dbReference type="GO" id="GO:0016807">
    <property type="term" value="F:cysteine-type carboxypeptidase activity"/>
    <property type="evidence" value="ECO:0007669"/>
    <property type="project" value="TreeGrafter"/>
</dbReference>
<protein>
    <recommendedName>
        <fullName evidence="1">MINDY deubiquitinase domain-containing protein</fullName>
    </recommendedName>
</protein>
<evidence type="ECO:0000313" key="9">
    <source>
        <dbReference type="Proteomes" id="UP000219974"/>
    </source>
</evidence>
<evidence type="ECO:0000313" key="5">
    <source>
        <dbReference type="EMBL" id="SCO62544.1"/>
    </source>
</evidence>
<dbReference type="PANTHER" id="PTHR18063">
    <property type="entry name" value="NF-E2 INDUCIBLE PROTEIN"/>
    <property type="match status" value="1"/>
</dbReference>
<gene>
    <name evidence="2" type="ORF">PBK173_000444700</name>
    <name evidence="4" type="ORF">PBNK65E_000434500</name>
    <name evidence="3" type="ORF">PBNK65NY_000433500</name>
    <name evidence="6" type="ORF">PBSP11A_000434100</name>
    <name evidence="5" type="ORF">PBSP11RLL_000433700</name>
</gene>
<feature type="domain" description="MINDY deubiquitinase" evidence="1">
    <location>
        <begin position="53"/>
        <end position="228"/>
    </location>
</feature>
<dbReference type="InterPro" id="IPR033979">
    <property type="entry name" value="MINDY_domain"/>
</dbReference>
<dbReference type="GO" id="GO:1990380">
    <property type="term" value="F:K48-linked deubiquitinase activity"/>
    <property type="evidence" value="ECO:0007669"/>
    <property type="project" value="InterPro"/>
</dbReference>
<accession>A0A0Z0AKK3</accession>
<dbReference type="OMA" id="CNYRKNI"/>
<dbReference type="GO" id="GO:0071108">
    <property type="term" value="P:protein K48-linked deubiquitination"/>
    <property type="evidence" value="ECO:0007669"/>
    <property type="project" value="TreeGrafter"/>
</dbReference>
<evidence type="ECO:0000259" key="1">
    <source>
        <dbReference type="Pfam" id="PF04424"/>
    </source>
</evidence>
<reference evidence="2 7" key="1">
    <citation type="submission" date="2016-02" db="EMBL/GenBank/DDBJ databases">
        <authorList>
            <consortium name="Pathogen Informatics"/>
        </authorList>
    </citation>
    <scope>NUCLEOTIDE SEQUENCE [LARGE SCALE GENOMIC DNA]</scope>
    <source>
        <strain evidence="2 7">K173</strain>
        <strain evidence="3 11">NK65 ny</strain>
        <strain evidence="4 10">NK65e</strain>
        <strain evidence="6 8">SP11 Antwerpcl1</strain>
        <strain evidence="5 9">SP11 RLL</strain>
    </source>
</reference>
<sequence length="736" mass="85816">MSSWLKHNYDGNSDEEENIIVRFADYETFKSYVLNKYDKTNKLHNYQTDNIYFYTVKWITFINRKVPILLQNKNGACPLLCIANILLLRNQLHIDKKIKKISQKVLEDKIISILLESNKKNVTNNSASCNYRKNIIECIDILPQLKYGLDVNCKFTDIQSFEYTKGLCIFDMLNIPLYHGWVISADDKIFYPYLKDYSYNVIINKVIKYNEYYEKKRKSASKEESSNERLLIISQALNLDFESDDGGNCSAPKKIEEKDNIHINDMILSKVDSNTDKKLEFETCEHINTMPIENSNSSFSIKSYSNTNAKIIKSQSSSIPIFPDDLDKNFEDNFKTNMPQNSVLNLGNYNVGHDPWEDKSKTDFNRRFYNANRNSYNNEIGIINNNYNMSNNKNNVNKNNINNNNDSSSGKKNAIIPIFLKKDKKNNKCDTIETNNPEWINKAGDVLKKKKESLTLLFSSPLHKKIEKKDKEVINDYENAKVENIKKDNKNGRIKHPLKIEYFNEENKINTPKFPDDIISANENFKTNSFSFKSDILDTSVNNINANYEIFEKGDKIKNSNSKVDSENIIDNDNKYKEHIIINNYNTNINLTPREFHEALIILEFLEVYKTQLTLVGLKLLQENLNPNQLVAFFRNNHFNTLFKYNNKLFLLIGDISFLHLRCTWELFDSVSNDTIYCDNNFKCITSENMSNLFNQHISILNSFENMSNLKANMQSINAYSSYLHSKKKKKKCTFM</sequence>
<dbReference type="GO" id="GO:0004843">
    <property type="term" value="F:cysteine-type deubiquitinase activity"/>
    <property type="evidence" value="ECO:0007669"/>
    <property type="project" value="InterPro"/>
</dbReference>
<evidence type="ECO:0000313" key="6">
    <source>
        <dbReference type="EMBL" id="SCO64102.1"/>
    </source>
</evidence>
<dbReference type="Proteomes" id="UP000219860">
    <property type="component" value="Chromosome 14"/>
</dbReference>
<name>A0A0Z0AKK3_PLABE</name>
<dbReference type="EMBL" id="LT614640">
    <property type="protein sequence ID" value="SCN28346.1"/>
    <property type="molecule type" value="Genomic_DNA"/>
</dbReference>
<dbReference type="Proteomes" id="UP000219974">
    <property type="component" value="Chromosome 14"/>
</dbReference>
<dbReference type="Proteomes" id="UP000220214">
    <property type="component" value="Chromosome 14"/>
</dbReference>
<dbReference type="GO" id="GO:0005829">
    <property type="term" value="C:cytosol"/>
    <property type="evidence" value="ECO:0007669"/>
    <property type="project" value="TreeGrafter"/>
</dbReference>
<dbReference type="Pfam" id="PF04424">
    <property type="entry name" value="MINDY_DUB"/>
    <property type="match status" value="2"/>
</dbReference>
<feature type="domain" description="MINDY deubiquitinase" evidence="1">
    <location>
        <begin position="589"/>
        <end position="682"/>
    </location>
</feature>
<dbReference type="InterPro" id="IPR007518">
    <property type="entry name" value="MINDY"/>
</dbReference>
<evidence type="ECO:0000313" key="3">
    <source>
        <dbReference type="EMBL" id="SCM26232.1"/>
    </source>
</evidence>
<dbReference type="EMBL" id="LT608278">
    <property type="protein sequence ID" value="SCO62544.1"/>
    <property type="molecule type" value="Genomic_DNA"/>
</dbReference>
<organism evidence="2 7">
    <name type="scientific">Plasmodium berghei</name>
    <dbReference type="NCBI Taxonomy" id="5821"/>
    <lineage>
        <taxon>Eukaryota</taxon>
        <taxon>Sar</taxon>
        <taxon>Alveolata</taxon>
        <taxon>Apicomplexa</taxon>
        <taxon>Aconoidasida</taxon>
        <taxon>Haemosporida</taxon>
        <taxon>Plasmodiidae</taxon>
        <taxon>Plasmodium</taxon>
        <taxon>Plasmodium (Vinckeia)</taxon>
    </lineage>
</organism>
<evidence type="ECO:0000313" key="10">
    <source>
        <dbReference type="Proteomes" id="UP000220214"/>
    </source>
</evidence>
<dbReference type="AlphaFoldDB" id="A0A0Z0AKK3"/>
<dbReference type="EMBL" id="LT608262">
    <property type="protein sequence ID" value="SCO64102.1"/>
    <property type="molecule type" value="Genomic_DNA"/>
</dbReference>
<evidence type="ECO:0000313" key="7">
    <source>
        <dbReference type="Proteomes" id="UP000069549"/>
    </source>
</evidence>
<evidence type="ECO:0000313" key="11">
    <source>
        <dbReference type="Proteomes" id="UP000516480"/>
    </source>
</evidence>
<dbReference type="Proteomes" id="UP000516480">
    <property type="component" value="Chromosome 14"/>
</dbReference>
<evidence type="ECO:0000313" key="2">
    <source>
        <dbReference type="EMBL" id="CXJ15097.1"/>
    </source>
</evidence>
<dbReference type="PANTHER" id="PTHR18063:SF6">
    <property type="entry name" value="UBIQUITIN CARBOXYL-TERMINAL HYDROLASE"/>
    <property type="match status" value="1"/>
</dbReference>
<dbReference type="VEuPathDB" id="PlasmoDB:PBANKA_1417600"/>
<proteinExistence type="predicted"/>
<dbReference type="OrthoDB" id="10261212at2759"/>
<evidence type="ECO:0000313" key="8">
    <source>
        <dbReference type="Proteomes" id="UP000219860"/>
    </source>
</evidence>